<dbReference type="PANTHER" id="PTHR44196:SF1">
    <property type="entry name" value="DEHYDROGENASE_REDUCTASE SDR FAMILY MEMBER 7B"/>
    <property type="match status" value="1"/>
</dbReference>
<dbReference type="PRINTS" id="PR00081">
    <property type="entry name" value="GDHRDH"/>
</dbReference>
<comment type="similarity">
    <text evidence="1 3">Belongs to the short-chain dehydrogenases/reductases (SDR) family.</text>
</comment>
<dbReference type="Proteomes" id="UP000051008">
    <property type="component" value="Unassembled WGS sequence"/>
</dbReference>
<dbReference type="Gene3D" id="3.40.50.720">
    <property type="entry name" value="NAD(P)-binding Rossmann-like Domain"/>
    <property type="match status" value="1"/>
</dbReference>
<dbReference type="GO" id="GO:0016616">
    <property type="term" value="F:oxidoreductase activity, acting on the CH-OH group of donors, NAD or NADP as acceptor"/>
    <property type="evidence" value="ECO:0007669"/>
    <property type="project" value="UniProtKB-ARBA"/>
</dbReference>
<dbReference type="PATRIC" id="fig|1423718.3.peg.365"/>
<dbReference type="RefSeq" id="WP_056977011.1">
    <property type="nucleotide sequence ID" value="NZ_AYYP01000060.1"/>
</dbReference>
<dbReference type="GO" id="GO:0016020">
    <property type="term" value="C:membrane"/>
    <property type="evidence" value="ECO:0007669"/>
    <property type="project" value="TreeGrafter"/>
</dbReference>
<comment type="caution">
    <text evidence="4">The sequence shown here is derived from an EMBL/GenBank/DDBJ whole genome shotgun (WGS) entry which is preliminary data.</text>
</comment>
<keyword evidence="5" id="KW-1185">Reference proteome</keyword>
<keyword evidence="2" id="KW-0560">Oxidoreductase</keyword>
<protein>
    <submittedName>
        <fullName evidence="4">Short-chain dehydrogenase reductase family oxidoreductase</fullName>
    </submittedName>
</protein>
<evidence type="ECO:0000313" key="4">
    <source>
        <dbReference type="EMBL" id="KRM63566.1"/>
    </source>
</evidence>
<dbReference type="PIRSF" id="PIRSF000126">
    <property type="entry name" value="11-beta-HSD1"/>
    <property type="match status" value="1"/>
</dbReference>
<proteinExistence type="inferred from homology"/>
<sequence>MAGYKELKNLRNRVVVITGASGGLGEQLAYQAASKGAIVVACARRLDKLQEVVANCRQISGRLAFAYTLDVSDPNQIERVLAEVETNVGPIDVLINNAGFGLMENLLQIDEQTIESMFRINVLGLIYLSKYTALRMAKRHRGAIINIASMAGKIATPKSTIYSATKFAVLGFSNALRLELKPLGIMVTTVNPGPIATAFFEKADKTGNYLKSIDKIVLQPEMVAKKVIRTIGTNKREVNLPYSMEIASHLYNAFPTLGDYLAGGIFNKK</sequence>
<dbReference type="InterPro" id="IPR002347">
    <property type="entry name" value="SDR_fam"/>
</dbReference>
<name>A0A0R2A7Y1_9LACO</name>
<evidence type="ECO:0000313" key="5">
    <source>
        <dbReference type="Proteomes" id="UP000051008"/>
    </source>
</evidence>
<dbReference type="Pfam" id="PF00106">
    <property type="entry name" value="adh_short"/>
    <property type="match status" value="1"/>
</dbReference>
<dbReference type="SUPFAM" id="SSF51735">
    <property type="entry name" value="NAD(P)-binding Rossmann-fold domains"/>
    <property type="match status" value="1"/>
</dbReference>
<dbReference type="FunFam" id="3.40.50.720:FF:000047">
    <property type="entry name" value="NADP-dependent L-serine/L-allo-threonine dehydrogenase"/>
    <property type="match status" value="1"/>
</dbReference>
<dbReference type="EMBL" id="AYYP01000060">
    <property type="protein sequence ID" value="KRM63566.1"/>
    <property type="molecule type" value="Genomic_DNA"/>
</dbReference>
<dbReference type="PROSITE" id="PS00061">
    <property type="entry name" value="ADH_SHORT"/>
    <property type="match status" value="1"/>
</dbReference>
<dbReference type="InterPro" id="IPR020904">
    <property type="entry name" value="Sc_DH/Rdtase_CS"/>
</dbReference>
<dbReference type="OrthoDB" id="9793345at2"/>
<evidence type="ECO:0000256" key="2">
    <source>
        <dbReference type="ARBA" id="ARBA00023002"/>
    </source>
</evidence>
<evidence type="ECO:0000256" key="1">
    <source>
        <dbReference type="ARBA" id="ARBA00006484"/>
    </source>
</evidence>
<dbReference type="PRINTS" id="PR00080">
    <property type="entry name" value="SDRFAMILY"/>
</dbReference>
<dbReference type="InterPro" id="IPR036291">
    <property type="entry name" value="NAD(P)-bd_dom_sf"/>
</dbReference>
<accession>A0A0R2A7Y1</accession>
<dbReference type="AlphaFoldDB" id="A0A0R2A7Y1"/>
<evidence type="ECO:0000256" key="3">
    <source>
        <dbReference type="RuleBase" id="RU000363"/>
    </source>
</evidence>
<dbReference type="PANTHER" id="PTHR44196">
    <property type="entry name" value="DEHYDROGENASE/REDUCTASE SDR FAMILY MEMBER 7B"/>
    <property type="match status" value="1"/>
</dbReference>
<organism evidence="4 5">
    <name type="scientific">Ligilactobacillus agilis DSM 20509</name>
    <dbReference type="NCBI Taxonomy" id="1423718"/>
    <lineage>
        <taxon>Bacteria</taxon>
        <taxon>Bacillati</taxon>
        <taxon>Bacillota</taxon>
        <taxon>Bacilli</taxon>
        <taxon>Lactobacillales</taxon>
        <taxon>Lactobacillaceae</taxon>
        <taxon>Ligilactobacillus</taxon>
    </lineage>
</organism>
<reference evidence="4 5" key="1">
    <citation type="journal article" date="2015" name="Genome Announc.">
        <title>Expanding the biotechnology potential of lactobacilli through comparative genomics of 213 strains and associated genera.</title>
        <authorList>
            <person name="Sun Z."/>
            <person name="Harris H.M."/>
            <person name="McCann A."/>
            <person name="Guo C."/>
            <person name="Argimon S."/>
            <person name="Zhang W."/>
            <person name="Yang X."/>
            <person name="Jeffery I.B."/>
            <person name="Cooney J.C."/>
            <person name="Kagawa T.F."/>
            <person name="Liu W."/>
            <person name="Song Y."/>
            <person name="Salvetti E."/>
            <person name="Wrobel A."/>
            <person name="Rasinkangas P."/>
            <person name="Parkhill J."/>
            <person name="Rea M.C."/>
            <person name="O'Sullivan O."/>
            <person name="Ritari J."/>
            <person name="Douillard F.P."/>
            <person name="Paul Ross R."/>
            <person name="Yang R."/>
            <person name="Briner A.E."/>
            <person name="Felis G.E."/>
            <person name="de Vos W.M."/>
            <person name="Barrangou R."/>
            <person name="Klaenhammer T.R."/>
            <person name="Caufield P.W."/>
            <person name="Cui Y."/>
            <person name="Zhang H."/>
            <person name="O'Toole P.W."/>
        </authorList>
    </citation>
    <scope>NUCLEOTIDE SEQUENCE [LARGE SCALE GENOMIC DNA]</scope>
    <source>
        <strain evidence="4 5">DSM 20509</strain>
    </source>
</reference>
<gene>
    <name evidence="4" type="ORF">FC14_GL000348</name>
</gene>